<sequence>MIRNTIRYENGGFYFGNNIFRSSKSFTNNSKCKIDLCIRTEDGAKELSHFEYAREVTILKILKDRSKLLRTSKCILSNYLENNLPNEALQDTAIFGLQLAALLGYHVLLYL</sequence>
<proteinExistence type="predicted"/>
<comment type="caution">
    <text evidence="1">The sequence shown here is derived from an EMBL/GenBank/DDBJ whole genome shotgun (WGS) entry which is preliminary data.</text>
</comment>
<accession>A0A397IHL5</accession>
<dbReference type="EMBL" id="PQFF01000209">
    <property type="protein sequence ID" value="RHZ74337.1"/>
    <property type="molecule type" value="Genomic_DNA"/>
</dbReference>
<organism evidence="1 2">
    <name type="scientific">Diversispora epigaea</name>
    <dbReference type="NCBI Taxonomy" id="1348612"/>
    <lineage>
        <taxon>Eukaryota</taxon>
        <taxon>Fungi</taxon>
        <taxon>Fungi incertae sedis</taxon>
        <taxon>Mucoromycota</taxon>
        <taxon>Glomeromycotina</taxon>
        <taxon>Glomeromycetes</taxon>
        <taxon>Diversisporales</taxon>
        <taxon>Diversisporaceae</taxon>
        <taxon>Diversispora</taxon>
    </lineage>
</organism>
<dbReference type="Proteomes" id="UP000266861">
    <property type="component" value="Unassembled WGS sequence"/>
</dbReference>
<keyword evidence="2" id="KW-1185">Reference proteome</keyword>
<reference evidence="1 2" key="1">
    <citation type="submission" date="2018-08" db="EMBL/GenBank/DDBJ databases">
        <title>Genome and evolution of the arbuscular mycorrhizal fungus Diversispora epigaea (formerly Glomus versiforme) and its bacterial endosymbionts.</title>
        <authorList>
            <person name="Sun X."/>
            <person name="Fei Z."/>
            <person name="Harrison M."/>
        </authorList>
    </citation>
    <scope>NUCLEOTIDE SEQUENCE [LARGE SCALE GENOMIC DNA]</scope>
    <source>
        <strain evidence="1 2">IT104</strain>
    </source>
</reference>
<name>A0A397IHL5_9GLOM</name>
<evidence type="ECO:0000313" key="2">
    <source>
        <dbReference type="Proteomes" id="UP000266861"/>
    </source>
</evidence>
<gene>
    <name evidence="1" type="ORF">Glove_226g43</name>
</gene>
<protein>
    <submittedName>
        <fullName evidence="1">Uncharacterized protein</fullName>
    </submittedName>
</protein>
<dbReference type="OrthoDB" id="2399668at2759"/>
<evidence type="ECO:0000313" key="1">
    <source>
        <dbReference type="EMBL" id="RHZ74337.1"/>
    </source>
</evidence>
<dbReference type="AlphaFoldDB" id="A0A397IHL5"/>